<feature type="transmembrane region" description="Helical" evidence="10">
    <location>
        <begin position="12"/>
        <end position="34"/>
    </location>
</feature>
<evidence type="ECO:0000256" key="5">
    <source>
        <dbReference type="ARBA" id="ARBA00022481"/>
    </source>
</evidence>
<dbReference type="Pfam" id="PF07963">
    <property type="entry name" value="N_methyl"/>
    <property type="match status" value="1"/>
</dbReference>
<sequence>MRHTRKTDGGLTLIELVVAMAIFALIAVMGLQALTGAMRMRDRLADIDTDTAELGLALGLLRADLGAVAPLLFYPPDGPPLSALRLDPAGRVLGLSLAGQPSLPARPGPGLQRAEWRLDAGTGTLSRRVWPVLHPAEAGQAAPEVVLMTGLRGWSLRTYWEGIGWVAGSTGNTPAIAPEIGPADDDEATERQPESYSSILPEAVELTLQTAELGEIVLVESLK</sequence>
<evidence type="ECO:0000256" key="9">
    <source>
        <dbReference type="ARBA" id="ARBA00023136"/>
    </source>
</evidence>
<dbReference type="PANTHER" id="PTHR39583:SF2">
    <property type="entry name" value="TYPE II SECRETION SYSTEM PROTEIN J"/>
    <property type="match status" value="1"/>
</dbReference>
<comment type="similarity">
    <text evidence="2">Belongs to the GSP J family.</text>
</comment>
<evidence type="ECO:0000256" key="8">
    <source>
        <dbReference type="ARBA" id="ARBA00022989"/>
    </source>
</evidence>
<organism evidence="11 12">
    <name type="scientific">Thalassococcus profundi</name>
    <dbReference type="NCBI Taxonomy" id="2282382"/>
    <lineage>
        <taxon>Bacteria</taxon>
        <taxon>Pseudomonadati</taxon>
        <taxon>Pseudomonadota</taxon>
        <taxon>Alphaproteobacteria</taxon>
        <taxon>Rhodobacterales</taxon>
        <taxon>Roseobacteraceae</taxon>
        <taxon>Thalassococcus</taxon>
    </lineage>
</organism>
<keyword evidence="5" id="KW-0488">Methylation</keyword>
<accession>A0A369TFA4</accession>
<evidence type="ECO:0000256" key="2">
    <source>
        <dbReference type="ARBA" id="ARBA00011084"/>
    </source>
</evidence>
<dbReference type="Proteomes" id="UP000253977">
    <property type="component" value="Unassembled WGS sequence"/>
</dbReference>
<dbReference type="OrthoDB" id="7869574at2"/>
<evidence type="ECO:0000313" key="11">
    <source>
        <dbReference type="EMBL" id="RDD64029.1"/>
    </source>
</evidence>
<evidence type="ECO:0000256" key="3">
    <source>
        <dbReference type="ARBA" id="ARBA00021539"/>
    </source>
</evidence>
<dbReference type="GO" id="GO:0015627">
    <property type="term" value="C:type II protein secretion system complex"/>
    <property type="evidence" value="ECO:0007669"/>
    <property type="project" value="InterPro"/>
</dbReference>
<dbReference type="GO" id="GO:0005886">
    <property type="term" value="C:plasma membrane"/>
    <property type="evidence" value="ECO:0007669"/>
    <property type="project" value="UniProtKB-SubCell"/>
</dbReference>
<keyword evidence="4" id="KW-1003">Cell membrane</keyword>
<comment type="caution">
    <text evidence="11">The sequence shown here is derived from an EMBL/GenBank/DDBJ whole genome shotgun (WGS) entry which is preliminary data.</text>
</comment>
<dbReference type="EMBL" id="QPMK01000034">
    <property type="protein sequence ID" value="RDD64029.1"/>
    <property type="molecule type" value="Genomic_DNA"/>
</dbReference>
<dbReference type="InterPro" id="IPR012902">
    <property type="entry name" value="N_methyl_site"/>
</dbReference>
<name>A0A369TFA4_9RHOB</name>
<keyword evidence="7 10" id="KW-0812">Transmembrane</keyword>
<keyword evidence="12" id="KW-1185">Reference proteome</keyword>
<keyword evidence="6" id="KW-0997">Cell inner membrane</keyword>
<evidence type="ECO:0000256" key="10">
    <source>
        <dbReference type="SAM" id="Phobius"/>
    </source>
</evidence>
<dbReference type="SUPFAM" id="SSF54523">
    <property type="entry name" value="Pili subunits"/>
    <property type="match status" value="1"/>
</dbReference>
<dbReference type="InterPro" id="IPR010055">
    <property type="entry name" value="T2SS_protein-GspJ"/>
</dbReference>
<dbReference type="GO" id="GO:0015628">
    <property type="term" value="P:protein secretion by the type II secretion system"/>
    <property type="evidence" value="ECO:0007669"/>
    <property type="project" value="InterPro"/>
</dbReference>
<evidence type="ECO:0000256" key="4">
    <source>
        <dbReference type="ARBA" id="ARBA00022475"/>
    </source>
</evidence>
<reference evidence="11 12" key="1">
    <citation type="submission" date="2018-07" db="EMBL/GenBank/DDBJ databases">
        <title>Thalassococcus profundi sp. nov., a marine bacterium isolated from deep seawater of Okinawa Trough.</title>
        <authorList>
            <person name="Yu M."/>
        </authorList>
    </citation>
    <scope>NUCLEOTIDE SEQUENCE [LARGE SCALE GENOMIC DNA]</scope>
    <source>
        <strain evidence="11 12">WRAS1</strain>
    </source>
</reference>
<protein>
    <recommendedName>
        <fullName evidence="3">Type II secretion system protein J</fullName>
    </recommendedName>
</protein>
<dbReference type="RefSeq" id="WP_114513056.1">
    <property type="nucleotide sequence ID" value="NZ_QPMK01000034.1"/>
</dbReference>
<evidence type="ECO:0000256" key="7">
    <source>
        <dbReference type="ARBA" id="ARBA00022692"/>
    </source>
</evidence>
<dbReference type="InterPro" id="IPR045584">
    <property type="entry name" value="Pilin-like"/>
</dbReference>
<gene>
    <name evidence="11" type="ORF">DU478_22350</name>
</gene>
<dbReference type="PANTHER" id="PTHR39583">
    <property type="entry name" value="TYPE II SECRETION SYSTEM PROTEIN J-RELATED"/>
    <property type="match status" value="1"/>
</dbReference>
<dbReference type="InterPro" id="IPR051621">
    <property type="entry name" value="T2SS_protein_J"/>
</dbReference>
<evidence type="ECO:0000256" key="1">
    <source>
        <dbReference type="ARBA" id="ARBA00004377"/>
    </source>
</evidence>
<evidence type="ECO:0000313" key="12">
    <source>
        <dbReference type="Proteomes" id="UP000253977"/>
    </source>
</evidence>
<keyword evidence="9 10" id="KW-0472">Membrane</keyword>
<dbReference type="AlphaFoldDB" id="A0A369TFA4"/>
<proteinExistence type="inferred from homology"/>
<dbReference type="Gene3D" id="3.10.610.10">
    <property type="entry name" value="GSPII I/J protein-like"/>
    <property type="match status" value="1"/>
</dbReference>
<comment type="subcellular location">
    <subcellularLocation>
        <location evidence="1">Cell inner membrane</location>
        <topology evidence="1">Single-pass membrane protein</topology>
    </subcellularLocation>
</comment>
<keyword evidence="8 10" id="KW-1133">Transmembrane helix</keyword>
<dbReference type="NCBIfam" id="TIGR02532">
    <property type="entry name" value="IV_pilin_GFxxxE"/>
    <property type="match status" value="1"/>
</dbReference>
<dbReference type="Pfam" id="PF11612">
    <property type="entry name" value="T2SSJ"/>
    <property type="match status" value="1"/>
</dbReference>
<evidence type="ECO:0000256" key="6">
    <source>
        <dbReference type="ARBA" id="ARBA00022519"/>
    </source>
</evidence>
<dbReference type="PROSITE" id="PS00409">
    <property type="entry name" value="PROKAR_NTER_METHYL"/>
    <property type="match status" value="1"/>
</dbReference>